<organism evidence="2 3">
    <name type="scientific">Phycicoccus elongatus Lp2</name>
    <dbReference type="NCBI Taxonomy" id="1193181"/>
    <lineage>
        <taxon>Bacteria</taxon>
        <taxon>Bacillati</taxon>
        <taxon>Actinomycetota</taxon>
        <taxon>Actinomycetes</taxon>
        <taxon>Micrococcales</taxon>
        <taxon>Intrasporangiaceae</taxon>
        <taxon>Phycicoccus</taxon>
    </lineage>
</organism>
<dbReference type="HOGENOM" id="CLU_017496_0_1_11"/>
<feature type="domain" description="DhaL" evidence="1">
    <location>
        <begin position="35"/>
        <end position="236"/>
    </location>
</feature>
<proteinExistence type="predicted"/>
<dbReference type="InterPro" id="IPR004007">
    <property type="entry name" value="DhaL_dom"/>
</dbReference>
<dbReference type="eggNOG" id="COG1461">
    <property type="taxonomic scope" value="Bacteria"/>
</dbReference>
<dbReference type="EMBL" id="CAIZ01000108">
    <property type="protein sequence ID" value="CCH69859.1"/>
    <property type="molecule type" value="Genomic_DNA"/>
</dbReference>
<dbReference type="STRING" id="1193181.BN10_40015"/>
<dbReference type="PANTHER" id="PTHR33434">
    <property type="entry name" value="DEGV DOMAIN-CONTAINING PROTEIN DR_1986-RELATED"/>
    <property type="match status" value="1"/>
</dbReference>
<dbReference type="InterPro" id="IPR033470">
    <property type="entry name" value="FakA-like_C"/>
</dbReference>
<dbReference type="GO" id="GO:0004371">
    <property type="term" value="F:glycerone kinase activity"/>
    <property type="evidence" value="ECO:0007669"/>
    <property type="project" value="InterPro"/>
</dbReference>
<protein>
    <submittedName>
        <fullName evidence="2">Putative dihydroxyacetone kinase</fullName>
    </submittedName>
</protein>
<dbReference type="InterPro" id="IPR036117">
    <property type="entry name" value="DhaL_dom_sf"/>
</dbReference>
<dbReference type="Pfam" id="PF21645">
    <property type="entry name" value="FakA-like_M"/>
    <property type="match status" value="1"/>
</dbReference>
<dbReference type="Gene3D" id="1.25.40.340">
    <property type="match status" value="1"/>
</dbReference>
<dbReference type="Pfam" id="PF02734">
    <property type="entry name" value="Dak2"/>
    <property type="match status" value="1"/>
</dbReference>
<sequence>MPTHQNDAAAHMGRHCGPTPWADSLRTVHLTFTADHARQWAVLTRAALAARRTELDALNVYPVPDGDTGTNLYLTLDGAIEQVVEAHTRLGILGAATLVQECTSLGRATLLSARGNSGVILSQILRGLTQVVVERDLEEVDAPAMADCFERGAVLARKAVAHPQEGTILSVADAAARAGRVAADAGASIVEVAEAARDAASAALLRTPEQLPALAAAGVVDAGGAGCVLLLEALCRILTGDWSETDLLGVTKGPARREEWRPTVHGVPGPIDPGADALLGDGALAISSHPEGDLVGPGFEVMYLVEDSDETSIDALTATLDRLGDSLIVSGGPDLWSVHVHVDDVGAAIEAGIDAGRLRRILVTNFADQIARRRERQALGIVACAAGPGIASILREGGAVVVDSVPGARASAGQLLDAARATGAHAVLILPNDKDTVLAAEAAVTAAAHEGLSAHVIPSRTAVQGLAAMAVLDPAASVQDNVVAMAGAARATRHGAVTIAVKEALTSGGHCRPGDALGIVDGDIVLVGDDLSTIAVQVLERLLGAGGELVTLLTGSDIDAELLNGVQRWLHDEVPHAEVTVLAGGQAAYPLLIGVE</sequence>
<evidence type="ECO:0000259" key="1">
    <source>
        <dbReference type="PROSITE" id="PS51480"/>
    </source>
</evidence>
<comment type="caution">
    <text evidence="2">The sequence shown here is derived from an EMBL/GenBank/DDBJ whole genome shotgun (WGS) entry which is preliminary data.</text>
</comment>
<dbReference type="Pfam" id="PF13684">
    <property type="entry name" value="FakA-like_C"/>
    <property type="match status" value="1"/>
</dbReference>
<name>N0E4E1_9MICO</name>
<dbReference type="InterPro" id="IPR019986">
    <property type="entry name" value="YloV-like"/>
</dbReference>
<dbReference type="InterPro" id="IPR050270">
    <property type="entry name" value="DegV_domain_contain"/>
</dbReference>
<dbReference type="InterPro" id="IPR048394">
    <property type="entry name" value="FakA-like_M"/>
</dbReference>
<dbReference type="AlphaFoldDB" id="N0E4E1"/>
<keyword evidence="2" id="KW-0808">Transferase</keyword>
<dbReference type="Proteomes" id="UP000013167">
    <property type="component" value="Unassembled WGS sequence"/>
</dbReference>
<accession>N0E4E1</accession>
<reference evidence="2 3" key="1">
    <citation type="journal article" date="2013" name="ISME J.">
        <title>A metabolic model for members of the genus Tetrasphaera involved in enhanced biological phosphorus removal.</title>
        <authorList>
            <person name="Kristiansen R."/>
            <person name="Nguyen H.T.T."/>
            <person name="Saunders A.M."/>
            <person name="Nielsen J.L."/>
            <person name="Wimmer R."/>
            <person name="Le V.Q."/>
            <person name="McIlroy S.J."/>
            <person name="Petrovski S."/>
            <person name="Seviour R.J."/>
            <person name="Calteau A."/>
            <person name="Nielsen K.L."/>
            <person name="Nielsen P.H."/>
        </authorList>
    </citation>
    <scope>NUCLEOTIDE SEQUENCE [LARGE SCALE GENOMIC DNA]</scope>
    <source>
        <strain evidence="2 3">Lp2</strain>
    </source>
</reference>
<evidence type="ECO:0000313" key="2">
    <source>
        <dbReference type="EMBL" id="CCH69859.1"/>
    </source>
</evidence>
<gene>
    <name evidence="2" type="ORF">BN10_40015</name>
</gene>
<evidence type="ECO:0000313" key="3">
    <source>
        <dbReference type="Proteomes" id="UP000013167"/>
    </source>
</evidence>
<keyword evidence="2" id="KW-0418">Kinase</keyword>
<dbReference type="SMART" id="SM01121">
    <property type="entry name" value="Dak1_2"/>
    <property type="match status" value="1"/>
</dbReference>
<keyword evidence="3" id="KW-1185">Reference proteome</keyword>
<dbReference type="PANTHER" id="PTHR33434:SF4">
    <property type="entry name" value="PHOSPHATASE PROTEIN"/>
    <property type="match status" value="1"/>
</dbReference>
<dbReference type="NCBIfam" id="TIGR03599">
    <property type="entry name" value="YloV"/>
    <property type="match status" value="1"/>
</dbReference>
<dbReference type="GO" id="GO:0006071">
    <property type="term" value="P:glycerol metabolic process"/>
    <property type="evidence" value="ECO:0007669"/>
    <property type="project" value="InterPro"/>
</dbReference>
<dbReference type="SMART" id="SM01120">
    <property type="entry name" value="Dak2"/>
    <property type="match status" value="1"/>
</dbReference>
<dbReference type="PROSITE" id="PS51480">
    <property type="entry name" value="DHAL"/>
    <property type="match status" value="1"/>
</dbReference>
<dbReference type="SUPFAM" id="SSF101473">
    <property type="entry name" value="DhaL-like"/>
    <property type="match status" value="1"/>
</dbReference>